<keyword evidence="1" id="KW-0812">Transmembrane</keyword>
<sequence length="134" mass="15367">MIANSFPSTRWCKIIPRKVNIFMWRLLLDRLPHRLNLSSRGLDIDSILCPVCSEHVESNSHAFFSCSAASNIWRLVRGWCDLKIPTLSSCGEWDIWYTSWKLQKSRKTELMSFSPPLVGCFGVLGITTFSILKT</sequence>
<keyword evidence="3" id="KW-0808">Transferase</keyword>
<gene>
    <name evidence="3" type="ORF">Tco_0878883</name>
</gene>
<accession>A0ABQ5C258</accession>
<dbReference type="Pfam" id="PF13966">
    <property type="entry name" value="zf-RVT"/>
    <property type="match status" value="1"/>
</dbReference>
<reference evidence="3" key="1">
    <citation type="journal article" date="2022" name="Int. J. Mol. Sci.">
        <title>Draft Genome of Tanacetum Coccineum: Genomic Comparison of Closely Related Tanacetum-Family Plants.</title>
        <authorList>
            <person name="Yamashiro T."/>
            <person name="Shiraishi A."/>
            <person name="Nakayama K."/>
            <person name="Satake H."/>
        </authorList>
    </citation>
    <scope>NUCLEOTIDE SEQUENCE</scope>
</reference>
<feature type="domain" description="Reverse transcriptase zinc-binding" evidence="2">
    <location>
        <begin position="8"/>
        <end position="73"/>
    </location>
</feature>
<evidence type="ECO:0000256" key="1">
    <source>
        <dbReference type="SAM" id="Phobius"/>
    </source>
</evidence>
<keyword evidence="4" id="KW-1185">Reference proteome</keyword>
<name>A0ABQ5C258_9ASTR</name>
<keyword evidence="3" id="KW-0695">RNA-directed DNA polymerase</keyword>
<protein>
    <submittedName>
        <fullName evidence="3">RNA-directed DNA polymerase, eukaryota</fullName>
    </submittedName>
</protein>
<keyword evidence="3" id="KW-0548">Nucleotidyltransferase</keyword>
<dbReference type="GO" id="GO:0003964">
    <property type="term" value="F:RNA-directed DNA polymerase activity"/>
    <property type="evidence" value="ECO:0007669"/>
    <property type="project" value="UniProtKB-KW"/>
</dbReference>
<evidence type="ECO:0000259" key="2">
    <source>
        <dbReference type="Pfam" id="PF13966"/>
    </source>
</evidence>
<dbReference type="Proteomes" id="UP001151760">
    <property type="component" value="Unassembled WGS sequence"/>
</dbReference>
<keyword evidence="1" id="KW-1133">Transmembrane helix</keyword>
<comment type="caution">
    <text evidence="3">The sequence shown here is derived from an EMBL/GenBank/DDBJ whole genome shotgun (WGS) entry which is preliminary data.</text>
</comment>
<organism evidence="3 4">
    <name type="scientific">Tanacetum coccineum</name>
    <dbReference type="NCBI Taxonomy" id="301880"/>
    <lineage>
        <taxon>Eukaryota</taxon>
        <taxon>Viridiplantae</taxon>
        <taxon>Streptophyta</taxon>
        <taxon>Embryophyta</taxon>
        <taxon>Tracheophyta</taxon>
        <taxon>Spermatophyta</taxon>
        <taxon>Magnoliopsida</taxon>
        <taxon>eudicotyledons</taxon>
        <taxon>Gunneridae</taxon>
        <taxon>Pentapetalae</taxon>
        <taxon>asterids</taxon>
        <taxon>campanulids</taxon>
        <taxon>Asterales</taxon>
        <taxon>Asteraceae</taxon>
        <taxon>Asteroideae</taxon>
        <taxon>Anthemideae</taxon>
        <taxon>Anthemidinae</taxon>
        <taxon>Tanacetum</taxon>
    </lineage>
</organism>
<evidence type="ECO:0000313" key="3">
    <source>
        <dbReference type="EMBL" id="GJT20177.1"/>
    </source>
</evidence>
<keyword evidence="1" id="KW-0472">Membrane</keyword>
<dbReference type="EMBL" id="BQNB010013779">
    <property type="protein sequence ID" value="GJT20177.1"/>
    <property type="molecule type" value="Genomic_DNA"/>
</dbReference>
<evidence type="ECO:0000313" key="4">
    <source>
        <dbReference type="Proteomes" id="UP001151760"/>
    </source>
</evidence>
<dbReference type="InterPro" id="IPR026960">
    <property type="entry name" value="RVT-Znf"/>
</dbReference>
<feature type="transmembrane region" description="Helical" evidence="1">
    <location>
        <begin position="110"/>
        <end position="132"/>
    </location>
</feature>
<proteinExistence type="predicted"/>
<reference evidence="3" key="2">
    <citation type="submission" date="2022-01" db="EMBL/GenBank/DDBJ databases">
        <authorList>
            <person name="Yamashiro T."/>
            <person name="Shiraishi A."/>
            <person name="Satake H."/>
            <person name="Nakayama K."/>
        </authorList>
    </citation>
    <scope>NUCLEOTIDE SEQUENCE</scope>
</reference>